<evidence type="ECO:0000256" key="3">
    <source>
        <dbReference type="ARBA" id="ARBA00012438"/>
    </source>
</evidence>
<dbReference type="PROSITE" id="PS50885">
    <property type="entry name" value="HAMP"/>
    <property type="match status" value="1"/>
</dbReference>
<dbReference type="RefSeq" id="WP_090796131.1">
    <property type="nucleotide sequence ID" value="NZ_FMYI01000007.1"/>
</dbReference>
<keyword evidence="17" id="KW-1185">Reference proteome</keyword>
<dbReference type="Proteomes" id="UP000242949">
    <property type="component" value="Unassembled WGS sequence"/>
</dbReference>
<evidence type="ECO:0000256" key="13">
    <source>
        <dbReference type="ARBA" id="ARBA00023136"/>
    </source>
</evidence>
<dbReference type="EMBL" id="FMYI01000007">
    <property type="protein sequence ID" value="SDC35452.1"/>
    <property type="molecule type" value="Genomic_DNA"/>
</dbReference>
<evidence type="ECO:0000256" key="14">
    <source>
        <dbReference type="SAM" id="Phobius"/>
    </source>
</evidence>
<keyword evidence="11 14" id="KW-1133">Transmembrane helix</keyword>
<feature type="domain" description="HAMP" evidence="15">
    <location>
        <begin position="323"/>
        <end position="375"/>
    </location>
</feature>
<dbReference type="SMART" id="SM00304">
    <property type="entry name" value="HAMP"/>
    <property type="match status" value="1"/>
</dbReference>
<dbReference type="PRINTS" id="PR00344">
    <property type="entry name" value="BCTRLSENSOR"/>
</dbReference>
<dbReference type="Pfam" id="PF00672">
    <property type="entry name" value="HAMP"/>
    <property type="match status" value="1"/>
</dbReference>
<keyword evidence="4" id="KW-1003">Cell membrane</keyword>
<evidence type="ECO:0000256" key="5">
    <source>
        <dbReference type="ARBA" id="ARBA00022553"/>
    </source>
</evidence>
<dbReference type="Pfam" id="PF02518">
    <property type="entry name" value="HATPase_c"/>
    <property type="match status" value="1"/>
</dbReference>
<dbReference type="InterPro" id="IPR004358">
    <property type="entry name" value="Sig_transdc_His_kin-like_C"/>
</dbReference>
<dbReference type="PANTHER" id="PTHR34220">
    <property type="entry name" value="SENSOR HISTIDINE KINASE YPDA"/>
    <property type="match status" value="1"/>
</dbReference>
<proteinExistence type="predicted"/>
<sequence>MKRFEKVKQLFIRNGLFIKLFSVTLFSILLVSIFITFSTIRVSTDLFMETFSITNSKIIQQITTQFNSYSATVASTINEIENNGVIKRVLSEEEMDSVTLSRSYFQINQELDRIYTSLQAFDANLIVTGQEDRLYNLSYIYWPVTKYYLDSLEMTERTFEEPRAINYHALDTAVIEDEVIVATKALTERLSDDIYGAVYVSIRESQLRDFYEGYTSEGNDVVLIDQDGQIISSSQSDLMGTVDTNLRSIAESTYLSNQEHTSVDIEGREHLLISEYLPGFDMYLINLIDRQQIVSSLINTREILMISGGIILLALVMVWFVTRRITKSLTRLVRQISKIAQHNFSERINETGGYESRQIAQAFNHTLDELQTYVGIVVESQKRQQRSELKSLQHQINPHFLYNTLTTVKFMVKQGDPEEAMSTIHALITLLQSTLGEFGETITVSKEIENTKNYVTINQARYGDRIKVNYFIAPDCESIQVPKLILQPFIENAFFHAFNQKKSGFIQILIRKQESRLLAEVVDDGDGMTLKTEELPHDNKKKRQLFSGIGMRNVHERIQLMYGKDYGVSVSSEIGKGTRITIELPIIDEDQHTDI</sequence>
<protein>
    <recommendedName>
        <fullName evidence="3">histidine kinase</fullName>
        <ecNumber evidence="3">2.7.13.3</ecNumber>
    </recommendedName>
</protein>
<evidence type="ECO:0000256" key="1">
    <source>
        <dbReference type="ARBA" id="ARBA00000085"/>
    </source>
</evidence>
<dbReference type="EC" id="2.7.13.3" evidence="3"/>
<dbReference type="SUPFAM" id="SSF158472">
    <property type="entry name" value="HAMP domain-like"/>
    <property type="match status" value="1"/>
</dbReference>
<feature type="transmembrane region" description="Helical" evidence="14">
    <location>
        <begin position="303"/>
        <end position="322"/>
    </location>
</feature>
<feature type="transmembrane region" description="Helical" evidence="14">
    <location>
        <begin position="20"/>
        <end position="40"/>
    </location>
</feature>
<evidence type="ECO:0000256" key="11">
    <source>
        <dbReference type="ARBA" id="ARBA00022989"/>
    </source>
</evidence>
<reference evidence="17" key="1">
    <citation type="submission" date="2016-09" db="EMBL/GenBank/DDBJ databases">
        <authorList>
            <person name="Varghese N."/>
            <person name="Submissions S."/>
        </authorList>
    </citation>
    <scope>NUCLEOTIDE SEQUENCE [LARGE SCALE GENOMIC DNA]</scope>
    <source>
        <strain evidence="17">S5</strain>
    </source>
</reference>
<dbReference type="Gene3D" id="3.30.565.10">
    <property type="entry name" value="Histidine kinase-like ATPase, C-terminal domain"/>
    <property type="match status" value="1"/>
</dbReference>
<evidence type="ECO:0000256" key="12">
    <source>
        <dbReference type="ARBA" id="ARBA00023012"/>
    </source>
</evidence>
<evidence type="ECO:0000259" key="15">
    <source>
        <dbReference type="PROSITE" id="PS50885"/>
    </source>
</evidence>
<dbReference type="GO" id="GO:0005886">
    <property type="term" value="C:plasma membrane"/>
    <property type="evidence" value="ECO:0007669"/>
    <property type="project" value="UniProtKB-SubCell"/>
</dbReference>
<dbReference type="AlphaFoldDB" id="A0A1G6KWG8"/>
<dbReference type="InterPro" id="IPR003594">
    <property type="entry name" value="HATPase_dom"/>
</dbReference>
<keyword evidence="13 14" id="KW-0472">Membrane</keyword>
<comment type="catalytic activity">
    <reaction evidence="1">
        <text>ATP + protein L-histidine = ADP + protein N-phospho-L-histidine.</text>
        <dbReference type="EC" id="2.7.13.3"/>
    </reaction>
</comment>
<keyword evidence="7 14" id="KW-0812">Transmembrane</keyword>
<comment type="subcellular location">
    <subcellularLocation>
        <location evidence="2">Cell membrane</location>
        <topology evidence="2">Multi-pass membrane protein</topology>
    </subcellularLocation>
</comment>
<dbReference type="SUPFAM" id="SSF55874">
    <property type="entry name" value="ATPase domain of HSP90 chaperone/DNA topoisomerase II/histidine kinase"/>
    <property type="match status" value="1"/>
</dbReference>
<dbReference type="GO" id="GO:0005524">
    <property type="term" value="F:ATP binding"/>
    <property type="evidence" value="ECO:0007669"/>
    <property type="project" value="UniProtKB-KW"/>
</dbReference>
<keyword evidence="5" id="KW-0597">Phosphoprotein</keyword>
<gene>
    <name evidence="16" type="ORF">SAMN05421734_10712</name>
</gene>
<keyword evidence="10" id="KW-0067">ATP-binding</keyword>
<keyword evidence="6" id="KW-0808">Transferase</keyword>
<dbReference type="InterPro" id="IPR036890">
    <property type="entry name" value="HATPase_C_sf"/>
</dbReference>
<dbReference type="Gene3D" id="1.10.8.500">
    <property type="entry name" value="HAMP domain in histidine kinase"/>
    <property type="match status" value="1"/>
</dbReference>
<evidence type="ECO:0000256" key="2">
    <source>
        <dbReference type="ARBA" id="ARBA00004651"/>
    </source>
</evidence>
<evidence type="ECO:0000256" key="6">
    <source>
        <dbReference type="ARBA" id="ARBA00022679"/>
    </source>
</evidence>
<keyword evidence="12" id="KW-0902">Two-component regulatory system</keyword>
<organism evidence="16 17">
    <name type="scientific">Pelagirhabdus alkalitolerans</name>
    <dbReference type="NCBI Taxonomy" id="1612202"/>
    <lineage>
        <taxon>Bacteria</taxon>
        <taxon>Bacillati</taxon>
        <taxon>Bacillota</taxon>
        <taxon>Bacilli</taxon>
        <taxon>Bacillales</taxon>
        <taxon>Bacillaceae</taxon>
        <taxon>Pelagirhabdus</taxon>
    </lineage>
</organism>
<accession>A0A1G6KWG8</accession>
<dbReference type="InterPro" id="IPR003660">
    <property type="entry name" value="HAMP_dom"/>
</dbReference>
<evidence type="ECO:0000313" key="16">
    <source>
        <dbReference type="EMBL" id="SDC35452.1"/>
    </source>
</evidence>
<evidence type="ECO:0000256" key="10">
    <source>
        <dbReference type="ARBA" id="ARBA00022840"/>
    </source>
</evidence>
<evidence type="ECO:0000256" key="8">
    <source>
        <dbReference type="ARBA" id="ARBA00022741"/>
    </source>
</evidence>
<dbReference type="InterPro" id="IPR010559">
    <property type="entry name" value="Sig_transdc_His_kin_internal"/>
</dbReference>
<name>A0A1G6KWG8_9BACI</name>
<dbReference type="InterPro" id="IPR050640">
    <property type="entry name" value="Bact_2-comp_sensor_kinase"/>
</dbReference>
<evidence type="ECO:0000313" key="17">
    <source>
        <dbReference type="Proteomes" id="UP000242949"/>
    </source>
</evidence>
<dbReference type="CDD" id="cd06225">
    <property type="entry name" value="HAMP"/>
    <property type="match status" value="1"/>
</dbReference>
<evidence type="ECO:0000256" key="7">
    <source>
        <dbReference type="ARBA" id="ARBA00022692"/>
    </source>
</evidence>
<dbReference type="OrthoDB" id="9776552at2"/>
<dbReference type="PANTHER" id="PTHR34220:SF11">
    <property type="entry name" value="SENSOR PROTEIN KINASE HPTS"/>
    <property type="match status" value="1"/>
</dbReference>
<dbReference type="GO" id="GO:0000155">
    <property type="term" value="F:phosphorelay sensor kinase activity"/>
    <property type="evidence" value="ECO:0007669"/>
    <property type="project" value="InterPro"/>
</dbReference>
<dbReference type="STRING" id="1612202.SAMN05421734_10712"/>
<dbReference type="Pfam" id="PF06580">
    <property type="entry name" value="His_kinase"/>
    <property type="match status" value="1"/>
</dbReference>
<dbReference type="Gene3D" id="3.30.450.20">
    <property type="entry name" value="PAS domain"/>
    <property type="match status" value="1"/>
</dbReference>
<evidence type="ECO:0000256" key="9">
    <source>
        <dbReference type="ARBA" id="ARBA00022777"/>
    </source>
</evidence>
<keyword evidence="9 16" id="KW-0418">Kinase</keyword>
<keyword evidence="8" id="KW-0547">Nucleotide-binding</keyword>
<evidence type="ECO:0000256" key="4">
    <source>
        <dbReference type="ARBA" id="ARBA00022475"/>
    </source>
</evidence>